<evidence type="ECO:0000313" key="22">
    <source>
        <dbReference type="Proteomes" id="UP000534107"/>
    </source>
</evidence>
<feature type="region of interest" description="Disordered" evidence="17">
    <location>
        <begin position="37"/>
        <end position="59"/>
    </location>
</feature>
<feature type="non-terminal residue" evidence="21">
    <location>
        <position position="1"/>
    </location>
</feature>
<evidence type="ECO:0000256" key="13">
    <source>
        <dbReference type="ARBA" id="ARBA00023224"/>
    </source>
</evidence>
<sequence>MALLRLLLLLLLAPRGLGAAAGQGQAVRGRERALRGKQPIYNHIKSQDPPPAPRSRSTESTILAQRLAEEVAQDDVASFLYTGDSRELRRANCSGRYELASLAGKSRFASHPSLHGALDTLTHATNFLSVILQSNKSREQNLQEDLEWYRALIRSLLEGDPNISRAAITFSTEPSSTPQVFLQASRHESQVLLQDLSSSAHRLANASVETEWFHSLKRKWRPHLHRKVLNTGHKTSDNSWKRRDSFTADKNHIRWSSPYLECENGNYKPGWLVTLSAAFYGLRPNLLPEFRGVVKVDINLQKVDIDQCSSEGWFSGTHRCHLNNSECMPIKGLGFVLGAYKCICKAGFYHPNIFSVNSFQRKDADSRFAGGELSEEVYSCLPCREGCSYCTDDTPCYAQEDKYLRLAIISFQTLCMLLDFISMLVVYHFRKAKSIRASGLVLLETILFGSLLLYFPVVILYFEPSVFRCVLLRWVRLLGFATVYGTVTLKLHRVLKVFLSRTAQRIPYMTGGRVMRMLAVILLIVFWFLIGWTSAITQNLERNIPLIGQGQTSDHLIFNMCLLDRWDYMMAVAEFFFLLWGVYLCYAVRTVPSAFHEPRYMAVAVHNELIISAIFHTIRFILASRLQSDWMLMLFFAHTHLTVTVTVGLLLIPKFSHSSNNPRDDIATEAYEDELDMGRSGSYLNSSINSAWSEHSLDPEDIRDELKKLYAQLEIYKRKKMIANNPHLQKKRCSKKGLGRSIMRRITEIPETVTRQCSRDEKDLLEHCALKNTANLKKNPQDSISSAKPKEETVKNRVFSLKKSHSTYDHVRDQTEEPNSLSTESTEVIAAEKSLLDSVEENKLSKSPPEKVEAVSTESVPLVCKSVSAHNLSAEKKPLHPRTSVLQKSLSVIASAKEKTLGLTGKTQSLEESTKAPKAQQKGKEANKKHSPSDKGEQKDPIQKNSTHSEETKKTQKSGIMKQQRVSQTPANPDTGPGKSLHKDNFDLGEVCPWEIYDQIPGPVPSDSKVQKHVSIASSEAEKNHPAQPKGGKAPHKLKTPEEHQQSNHRSSEKVEAQEQQAFEKERKQPNNCKAQVSPGLKGEKVNSYPPNTSAGEREELPQKAAEKENLTKWAEQKKNASCEGNVLSSDSHKPRSSLQQPLASRAEVCPWEYDTPEVPSAERSVALSNTSALSANKTATPRK</sequence>
<feature type="compositionally biased region" description="Basic and acidic residues" evidence="17">
    <location>
        <begin position="1096"/>
        <end position="1121"/>
    </location>
</feature>
<feature type="region of interest" description="Disordered" evidence="17">
    <location>
        <begin position="840"/>
        <end position="859"/>
    </location>
</feature>
<feature type="compositionally biased region" description="Polar residues" evidence="17">
    <location>
        <begin position="1167"/>
        <end position="1184"/>
    </location>
</feature>
<feature type="region of interest" description="Disordered" evidence="17">
    <location>
        <begin position="803"/>
        <end position="826"/>
    </location>
</feature>
<dbReference type="CDD" id="cd15293">
    <property type="entry name" value="7tmC_GPR158-like"/>
    <property type="match status" value="1"/>
</dbReference>
<reference evidence="21 22" key="1">
    <citation type="submission" date="2019-09" db="EMBL/GenBank/DDBJ databases">
        <title>Bird 10,000 Genomes (B10K) Project - Family phase.</title>
        <authorList>
            <person name="Zhang G."/>
        </authorList>
    </citation>
    <scope>NUCLEOTIDE SEQUENCE [LARGE SCALE GENOMIC DNA]</scope>
    <source>
        <strain evidence="21">B10K-DU-001-16</strain>
        <tissue evidence="21">Muscle</tissue>
    </source>
</reference>
<evidence type="ECO:0000256" key="4">
    <source>
        <dbReference type="ARBA" id="ARBA00022692"/>
    </source>
</evidence>
<keyword evidence="13" id="KW-0807">Transducer</keyword>
<evidence type="ECO:0000256" key="6">
    <source>
        <dbReference type="ARBA" id="ARBA00022989"/>
    </source>
</evidence>
<keyword evidence="15" id="KW-0966">Cell projection</keyword>
<evidence type="ECO:0000256" key="10">
    <source>
        <dbReference type="ARBA" id="ARBA00023157"/>
    </source>
</evidence>
<keyword evidence="7" id="KW-0770">Synapse</keyword>
<evidence type="ECO:0000256" key="2">
    <source>
        <dbReference type="ARBA" id="ARBA00007242"/>
    </source>
</evidence>
<evidence type="ECO:0000256" key="16">
    <source>
        <dbReference type="ARBA" id="ARBA00034104"/>
    </source>
</evidence>
<name>A0A7K9HLD3_9PICI</name>
<feature type="region of interest" description="Disordered" evidence="17">
    <location>
        <begin position="904"/>
        <end position="1145"/>
    </location>
</feature>
<dbReference type="EMBL" id="VWZO01008818">
    <property type="protein sequence ID" value="NXH14567.1"/>
    <property type="molecule type" value="Genomic_DNA"/>
</dbReference>
<keyword evidence="11" id="KW-0675">Receptor</keyword>
<feature type="compositionally biased region" description="Basic and acidic residues" evidence="17">
    <location>
        <begin position="922"/>
        <end position="954"/>
    </location>
</feature>
<feature type="compositionally biased region" description="Basic and acidic residues" evidence="17">
    <location>
        <begin position="806"/>
        <end position="815"/>
    </location>
</feature>
<comment type="similarity">
    <text evidence="2">Belongs to the G-protein coupled receptor 3 family.</text>
</comment>
<keyword evidence="14" id="KW-0628">Postsynaptic cell membrane</keyword>
<keyword evidence="22" id="KW-1185">Reference proteome</keyword>
<feature type="signal peptide" evidence="19">
    <location>
        <begin position="1"/>
        <end position="18"/>
    </location>
</feature>
<evidence type="ECO:0000256" key="14">
    <source>
        <dbReference type="ARBA" id="ARBA00023257"/>
    </source>
</evidence>
<dbReference type="GO" id="GO:0043005">
    <property type="term" value="C:neuron projection"/>
    <property type="evidence" value="ECO:0007669"/>
    <property type="project" value="UniProtKB-SubCell"/>
</dbReference>
<feature type="chain" id="PRO_5029777795" evidence="19">
    <location>
        <begin position="19"/>
        <end position="1184"/>
    </location>
</feature>
<evidence type="ECO:0000259" key="20">
    <source>
        <dbReference type="PROSITE" id="PS50259"/>
    </source>
</evidence>
<feature type="transmembrane region" description="Helical" evidence="18">
    <location>
        <begin position="474"/>
        <end position="493"/>
    </location>
</feature>
<feature type="transmembrane region" description="Helical" evidence="18">
    <location>
        <begin position="439"/>
        <end position="462"/>
    </location>
</feature>
<feature type="transmembrane region" description="Helical" evidence="18">
    <location>
        <begin position="403"/>
        <end position="427"/>
    </location>
</feature>
<dbReference type="InterPro" id="IPR054714">
    <property type="entry name" value="GPR158_179_extracellular"/>
</dbReference>
<evidence type="ECO:0000256" key="7">
    <source>
        <dbReference type="ARBA" id="ARBA00023018"/>
    </source>
</evidence>
<dbReference type="InterPro" id="IPR017978">
    <property type="entry name" value="GPCR_3_C"/>
</dbReference>
<evidence type="ECO:0000256" key="9">
    <source>
        <dbReference type="ARBA" id="ARBA00023136"/>
    </source>
</evidence>
<dbReference type="AlphaFoldDB" id="A0A7K9HLD3"/>
<keyword evidence="8" id="KW-0297">G-protein coupled receptor</keyword>
<proteinExistence type="inferred from homology"/>
<comment type="caution">
    <text evidence="21">The sequence shown here is derived from an EMBL/GenBank/DDBJ whole genome shotgun (WGS) entry which is preliminary data.</text>
</comment>
<keyword evidence="9 18" id="KW-0472">Membrane</keyword>
<feature type="transmembrane region" description="Helical" evidence="18">
    <location>
        <begin position="568"/>
        <end position="588"/>
    </location>
</feature>
<evidence type="ECO:0000256" key="12">
    <source>
        <dbReference type="ARBA" id="ARBA00023180"/>
    </source>
</evidence>
<evidence type="ECO:0000256" key="8">
    <source>
        <dbReference type="ARBA" id="ARBA00023040"/>
    </source>
</evidence>
<accession>A0A7K9HLD3</accession>
<organism evidence="21 22">
    <name type="scientific">Bucco capensis</name>
    <name type="common">collared puffbird</name>
    <dbReference type="NCBI Taxonomy" id="135168"/>
    <lineage>
        <taxon>Eukaryota</taxon>
        <taxon>Metazoa</taxon>
        <taxon>Chordata</taxon>
        <taxon>Craniata</taxon>
        <taxon>Vertebrata</taxon>
        <taxon>Euteleostomi</taxon>
        <taxon>Archelosauria</taxon>
        <taxon>Archosauria</taxon>
        <taxon>Dinosauria</taxon>
        <taxon>Saurischia</taxon>
        <taxon>Theropoda</taxon>
        <taxon>Coelurosauria</taxon>
        <taxon>Aves</taxon>
        <taxon>Neognathae</taxon>
        <taxon>Neoaves</taxon>
        <taxon>Telluraves</taxon>
        <taxon>Coraciimorphae</taxon>
        <taxon>Piciformes</taxon>
        <taxon>Bucconidae</taxon>
        <taxon>Bucco</taxon>
    </lineage>
</organism>
<dbReference type="Proteomes" id="UP000534107">
    <property type="component" value="Unassembled WGS sequence"/>
</dbReference>
<dbReference type="GO" id="GO:0004930">
    <property type="term" value="F:G protein-coupled receptor activity"/>
    <property type="evidence" value="ECO:0007669"/>
    <property type="project" value="UniProtKB-KW"/>
</dbReference>
<evidence type="ECO:0000256" key="17">
    <source>
        <dbReference type="SAM" id="MobiDB-lite"/>
    </source>
</evidence>
<comment type="subcellular location">
    <subcellularLocation>
        <location evidence="1">Cell projection</location>
        <location evidence="1">Neuron projection</location>
    </subcellularLocation>
    <subcellularLocation>
        <location evidence="16">Postsynaptic cell membrane</location>
        <topology evidence="16">Multi-pass membrane protein</topology>
    </subcellularLocation>
</comment>
<feature type="domain" description="G-protein coupled receptors family 3 profile" evidence="20">
    <location>
        <begin position="404"/>
        <end position="654"/>
    </location>
</feature>
<keyword evidence="6 18" id="KW-1133">Transmembrane helix</keyword>
<evidence type="ECO:0000256" key="15">
    <source>
        <dbReference type="ARBA" id="ARBA00023273"/>
    </source>
</evidence>
<feature type="compositionally biased region" description="Polar residues" evidence="17">
    <location>
        <begin position="817"/>
        <end position="826"/>
    </location>
</feature>
<feature type="non-terminal residue" evidence="21">
    <location>
        <position position="1184"/>
    </location>
</feature>
<evidence type="ECO:0000256" key="5">
    <source>
        <dbReference type="ARBA" id="ARBA00022729"/>
    </source>
</evidence>
<protein>
    <submittedName>
        <fullName evidence="21">GP158 protein</fullName>
    </submittedName>
</protein>
<dbReference type="PANTHER" id="PTHR32546:SF11">
    <property type="entry name" value="G-PROTEIN COUPLED RECEPTOR 158-RELATED"/>
    <property type="match status" value="1"/>
</dbReference>
<keyword evidence="5 19" id="KW-0732">Signal</keyword>
<keyword evidence="3" id="KW-1003">Cell membrane</keyword>
<evidence type="ECO:0000256" key="18">
    <source>
        <dbReference type="SAM" id="Phobius"/>
    </source>
</evidence>
<dbReference type="PANTHER" id="PTHR32546">
    <property type="entry name" value="G-PROTEIN COUPLED RECEPTOR 158-RELATED"/>
    <property type="match status" value="1"/>
</dbReference>
<feature type="region of interest" description="Disordered" evidence="17">
    <location>
        <begin position="1158"/>
        <end position="1184"/>
    </location>
</feature>
<keyword evidence="4 18" id="KW-0812">Transmembrane</keyword>
<dbReference type="Gene3D" id="3.30.450.20">
    <property type="entry name" value="PAS domain"/>
    <property type="match status" value="1"/>
</dbReference>
<gene>
    <name evidence="21" type="primary">Gpr158_0</name>
    <name evidence="21" type="ORF">BUCCAP_R02152</name>
</gene>
<dbReference type="OrthoDB" id="2129233at2759"/>
<keyword evidence="10" id="KW-1015">Disulfide bond</keyword>
<evidence type="ECO:0000256" key="3">
    <source>
        <dbReference type="ARBA" id="ARBA00022475"/>
    </source>
</evidence>
<evidence type="ECO:0000256" key="11">
    <source>
        <dbReference type="ARBA" id="ARBA00023170"/>
    </source>
</evidence>
<feature type="compositionally biased region" description="Basic and acidic residues" evidence="17">
    <location>
        <begin position="840"/>
        <end position="853"/>
    </location>
</feature>
<feature type="compositionally biased region" description="Basic and acidic residues" evidence="17">
    <location>
        <begin position="1039"/>
        <end position="1069"/>
    </location>
</feature>
<dbReference type="Pfam" id="PF00003">
    <property type="entry name" value="7tm_3"/>
    <property type="match status" value="1"/>
</dbReference>
<feature type="transmembrane region" description="Helical" evidence="18">
    <location>
        <begin position="514"/>
        <end position="536"/>
    </location>
</feature>
<dbReference type="GO" id="GO:0045211">
    <property type="term" value="C:postsynaptic membrane"/>
    <property type="evidence" value="ECO:0007669"/>
    <property type="project" value="UniProtKB-SubCell"/>
</dbReference>
<feature type="transmembrane region" description="Helical" evidence="18">
    <location>
        <begin position="600"/>
        <end position="618"/>
    </location>
</feature>
<evidence type="ECO:0000313" key="21">
    <source>
        <dbReference type="EMBL" id="NXH14567.1"/>
    </source>
</evidence>
<dbReference type="Pfam" id="PF22572">
    <property type="entry name" value="GPR158_179_EC"/>
    <property type="match status" value="1"/>
</dbReference>
<keyword evidence="12" id="KW-0325">Glycoprotein</keyword>
<dbReference type="InterPro" id="IPR043458">
    <property type="entry name" value="GPR158/179"/>
</dbReference>
<evidence type="ECO:0000256" key="19">
    <source>
        <dbReference type="SAM" id="SignalP"/>
    </source>
</evidence>
<dbReference type="PROSITE" id="PS50259">
    <property type="entry name" value="G_PROTEIN_RECEP_F3_4"/>
    <property type="match status" value="1"/>
</dbReference>
<evidence type="ECO:0000256" key="1">
    <source>
        <dbReference type="ARBA" id="ARBA00004487"/>
    </source>
</evidence>